<dbReference type="KEGG" id="vbo:CKY39_07060"/>
<name>A0A250DFF5_9BURK</name>
<sequence length="92" mass="9807">MDLLDLVNHLLNFAAPAAFIALVLVAVGRFLGGPRTGIPHWWKQWAITFGAGLLTSLAGLILTGRDGSMATYAALAVVCGTVQWIAMRGWGR</sequence>
<proteinExistence type="predicted"/>
<dbReference type="EMBL" id="CP023284">
    <property type="protein sequence ID" value="ATA52994.1"/>
    <property type="molecule type" value="Genomic_DNA"/>
</dbReference>
<reference evidence="2 3" key="1">
    <citation type="submission" date="2017-09" db="EMBL/GenBank/DDBJ databases">
        <title>The diverse metabolic capabilities of V. boronicumulans make it an excellent choice for continued studies on novel biodegradation.</title>
        <authorList>
            <person name="Sun S."/>
        </authorList>
    </citation>
    <scope>NUCLEOTIDE SEQUENCE [LARGE SCALE GENOMIC DNA]</scope>
    <source>
        <strain evidence="2 3">J1</strain>
    </source>
</reference>
<evidence type="ECO:0000313" key="2">
    <source>
        <dbReference type="EMBL" id="ATA52994.1"/>
    </source>
</evidence>
<gene>
    <name evidence="2" type="ORF">CKY39_07060</name>
</gene>
<keyword evidence="1" id="KW-0472">Membrane</keyword>
<dbReference type="RefSeq" id="WP_095743917.1">
    <property type="nucleotide sequence ID" value="NZ_CP023284.1"/>
</dbReference>
<evidence type="ECO:0000256" key="1">
    <source>
        <dbReference type="SAM" id="Phobius"/>
    </source>
</evidence>
<dbReference type="Proteomes" id="UP000217154">
    <property type="component" value="Chromosome"/>
</dbReference>
<organism evidence="2 3">
    <name type="scientific">Variovorax boronicumulans</name>
    <dbReference type="NCBI Taxonomy" id="436515"/>
    <lineage>
        <taxon>Bacteria</taxon>
        <taxon>Pseudomonadati</taxon>
        <taxon>Pseudomonadota</taxon>
        <taxon>Betaproteobacteria</taxon>
        <taxon>Burkholderiales</taxon>
        <taxon>Comamonadaceae</taxon>
        <taxon>Variovorax</taxon>
    </lineage>
</organism>
<feature type="transmembrane region" description="Helical" evidence="1">
    <location>
        <begin position="44"/>
        <end position="63"/>
    </location>
</feature>
<accession>A0A250DFF5</accession>
<feature type="transmembrane region" description="Helical" evidence="1">
    <location>
        <begin position="69"/>
        <end position="87"/>
    </location>
</feature>
<dbReference type="AlphaFoldDB" id="A0A250DFF5"/>
<protein>
    <submittedName>
        <fullName evidence="2">Uncharacterized protein</fullName>
    </submittedName>
</protein>
<evidence type="ECO:0000313" key="3">
    <source>
        <dbReference type="Proteomes" id="UP000217154"/>
    </source>
</evidence>
<feature type="transmembrane region" description="Helical" evidence="1">
    <location>
        <begin position="13"/>
        <end position="32"/>
    </location>
</feature>
<keyword evidence="1" id="KW-0812">Transmembrane</keyword>
<keyword evidence="1" id="KW-1133">Transmembrane helix</keyword>